<reference evidence="2" key="1">
    <citation type="thesis" date="2020" institute="ProQuest LLC" country="789 East Eisenhower Parkway, Ann Arbor, MI, USA">
        <title>Comparative Genomics and Chromosome Evolution.</title>
        <authorList>
            <person name="Mudd A.B."/>
        </authorList>
    </citation>
    <scope>NUCLEOTIDE SEQUENCE</scope>
    <source>
        <strain evidence="2">237g6f4</strain>
        <tissue evidence="2">Blood</tissue>
    </source>
</reference>
<name>A0AAV7BBN9_ENGPU</name>
<sequence length="80" mass="8890">MSPITALILFSAIMFASCVPTPKLRNICYLVARKKCCDACFNYCHVIKHERFCGSDCVAYCECKRRGLQFGSGNACLLGK</sequence>
<dbReference type="EMBL" id="WNYA01000006">
    <property type="protein sequence ID" value="KAG8570011.1"/>
    <property type="molecule type" value="Genomic_DNA"/>
</dbReference>
<gene>
    <name evidence="2" type="ORF">GDO81_014643</name>
</gene>
<proteinExistence type="predicted"/>
<comment type="caution">
    <text evidence="2">The sequence shown here is derived from an EMBL/GenBank/DDBJ whole genome shotgun (WGS) entry which is preliminary data.</text>
</comment>
<feature type="signal peptide" evidence="1">
    <location>
        <begin position="1"/>
        <end position="18"/>
    </location>
</feature>
<accession>A0AAV7BBN9</accession>
<evidence type="ECO:0008006" key="4">
    <source>
        <dbReference type="Google" id="ProtNLM"/>
    </source>
</evidence>
<dbReference type="Proteomes" id="UP000824782">
    <property type="component" value="Unassembled WGS sequence"/>
</dbReference>
<organism evidence="2 3">
    <name type="scientific">Engystomops pustulosus</name>
    <name type="common">Tungara frog</name>
    <name type="synonym">Physalaemus pustulosus</name>
    <dbReference type="NCBI Taxonomy" id="76066"/>
    <lineage>
        <taxon>Eukaryota</taxon>
        <taxon>Metazoa</taxon>
        <taxon>Chordata</taxon>
        <taxon>Craniata</taxon>
        <taxon>Vertebrata</taxon>
        <taxon>Euteleostomi</taxon>
        <taxon>Amphibia</taxon>
        <taxon>Batrachia</taxon>
        <taxon>Anura</taxon>
        <taxon>Neobatrachia</taxon>
        <taxon>Hyloidea</taxon>
        <taxon>Leptodactylidae</taxon>
        <taxon>Leiuperinae</taxon>
        <taxon>Engystomops</taxon>
    </lineage>
</organism>
<evidence type="ECO:0000313" key="3">
    <source>
        <dbReference type="Proteomes" id="UP000824782"/>
    </source>
</evidence>
<protein>
    <recommendedName>
        <fullName evidence="4">TIL domain-containing protein</fullName>
    </recommendedName>
</protein>
<keyword evidence="1" id="KW-0732">Signal</keyword>
<keyword evidence="3" id="KW-1185">Reference proteome</keyword>
<evidence type="ECO:0000256" key="1">
    <source>
        <dbReference type="SAM" id="SignalP"/>
    </source>
</evidence>
<dbReference type="AlphaFoldDB" id="A0AAV7BBN9"/>
<evidence type="ECO:0000313" key="2">
    <source>
        <dbReference type="EMBL" id="KAG8570011.1"/>
    </source>
</evidence>
<feature type="chain" id="PRO_5043507466" description="TIL domain-containing protein" evidence="1">
    <location>
        <begin position="19"/>
        <end position="80"/>
    </location>
</feature>